<keyword evidence="6" id="KW-0227">DNA damage</keyword>
<evidence type="ECO:0000259" key="10">
    <source>
        <dbReference type="SMART" id="SM00986"/>
    </source>
</evidence>
<dbReference type="GO" id="GO:0005737">
    <property type="term" value="C:cytoplasm"/>
    <property type="evidence" value="ECO:0007669"/>
    <property type="project" value="UniProtKB-UniRule"/>
</dbReference>
<dbReference type="Gene3D" id="3.40.470.10">
    <property type="entry name" value="Uracil-DNA glycosylase-like domain"/>
    <property type="match status" value="1"/>
</dbReference>
<dbReference type="OrthoDB" id="9804372at2"/>
<dbReference type="NCBIfam" id="NF003592">
    <property type="entry name" value="PRK05254.1-5"/>
    <property type="match status" value="1"/>
</dbReference>
<dbReference type="PANTHER" id="PTHR11264">
    <property type="entry name" value="URACIL-DNA GLYCOSYLASE"/>
    <property type="match status" value="1"/>
</dbReference>
<dbReference type="SMART" id="SM00987">
    <property type="entry name" value="UreE_C"/>
    <property type="match status" value="1"/>
</dbReference>
<name>A0A3L8PY43_9GAMM</name>
<protein>
    <recommendedName>
        <fullName evidence="5 9">Uracil-DNA glycosylase</fullName>
        <ecNumber evidence="4 9">3.2.2.27</ecNumber>
    </recommendedName>
</protein>
<comment type="caution">
    <text evidence="11">The sequence shown here is derived from an EMBL/GenBank/DDBJ whole genome shotgun (WGS) entry which is preliminary data.</text>
</comment>
<dbReference type="InterPro" id="IPR005122">
    <property type="entry name" value="Uracil-DNA_glycosylase-like"/>
</dbReference>
<dbReference type="NCBIfam" id="TIGR00628">
    <property type="entry name" value="ung"/>
    <property type="match status" value="1"/>
</dbReference>
<organism evidence="11 12">
    <name type="scientific">Parashewanella curva</name>
    <dbReference type="NCBI Taxonomy" id="2338552"/>
    <lineage>
        <taxon>Bacteria</taxon>
        <taxon>Pseudomonadati</taxon>
        <taxon>Pseudomonadota</taxon>
        <taxon>Gammaproteobacteria</taxon>
        <taxon>Alteromonadales</taxon>
        <taxon>Shewanellaceae</taxon>
        <taxon>Parashewanella</taxon>
    </lineage>
</organism>
<comment type="function">
    <text evidence="2">Excises uracil residues from the DNA which can arise as a result of misincorporation of dUMP residues by DNA polymerase or due to deamination of cytosine.</text>
</comment>
<keyword evidence="8" id="KW-0234">DNA repair</keyword>
<sequence length="162" mass="18080">MGQDPYHGPNQAHGLCFSVNKGIKVPPSLVNIYKELATDIEGFTIPEHGDLRPWAKQGVMLLNTVLTVEESKAHAHAGHGWEIFTDKALVKLNEQFHQIVFVLWGSHAIKKSKLITNPVHQILTAPHPSPLSAYRGFFGCGHFSQVNKLLKDANFEPINWQV</sequence>
<evidence type="ECO:0000256" key="7">
    <source>
        <dbReference type="ARBA" id="ARBA00022801"/>
    </source>
</evidence>
<evidence type="ECO:0000256" key="1">
    <source>
        <dbReference type="ARBA" id="ARBA00001400"/>
    </source>
</evidence>
<evidence type="ECO:0000256" key="3">
    <source>
        <dbReference type="ARBA" id="ARBA00008184"/>
    </source>
</evidence>
<evidence type="ECO:0000256" key="8">
    <source>
        <dbReference type="ARBA" id="ARBA00023204"/>
    </source>
</evidence>
<dbReference type="InterPro" id="IPR036895">
    <property type="entry name" value="Uracil-DNA_glycosylase-like_sf"/>
</dbReference>
<evidence type="ECO:0000256" key="9">
    <source>
        <dbReference type="NCBIfam" id="TIGR00628"/>
    </source>
</evidence>
<dbReference type="SUPFAM" id="SSF52141">
    <property type="entry name" value="Uracil-DNA glycosylase-like"/>
    <property type="match status" value="1"/>
</dbReference>
<feature type="domain" description="Uracil-DNA glycosylase-like" evidence="10">
    <location>
        <begin position="2"/>
        <end position="150"/>
    </location>
</feature>
<dbReference type="NCBIfam" id="NF003589">
    <property type="entry name" value="PRK05254.1-2"/>
    <property type="match status" value="1"/>
</dbReference>
<evidence type="ECO:0000313" key="11">
    <source>
        <dbReference type="EMBL" id="RLV60175.1"/>
    </source>
</evidence>
<dbReference type="Pfam" id="PF03167">
    <property type="entry name" value="UDG"/>
    <property type="match status" value="1"/>
</dbReference>
<gene>
    <name evidence="11" type="ORF">D5018_08555</name>
</gene>
<dbReference type="EC" id="3.2.2.27" evidence="4 9"/>
<evidence type="ECO:0000256" key="2">
    <source>
        <dbReference type="ARBA" id="ARBA00002631"/>
    </source>
</evidence>
<evidence type="ECO:0000256" key="6">
    <source>
        <dbReference type="ARBA" id="ARBA00022763"/>
    </source>
</evidence>
<evidence type="ECO:0000313" key="12">
    <source>
        <dbReference type="Proteomes" id="UP000281474"/>
    </source>
</evidence>
<dbReference type="CDD" id="cd10027">
    <property type="entry name" value="UDG-F1-like"/>
    <property type="match status" value="1"/>
</dbReference>
<comment type="catalytic activity">
    <reaction evidence="1">
        <text>Hydrolyzes single-stranded DNA or mismatched double-stranded DNA and polynucleotides, releasing free uracil.</text>
        <dbReference type="EC" id="3.2.2.27"/>
    </reaction>
</comment>
<dbReference type="PANTHER" id="PTHR11264:SF0">
    <property type="entry name" value="URACIL-DNA GLYCOSYLASE"/>
    <property type="match status" value="1"/>
</dbReference>
<evidence type="ECO:0000256" key="4">
    <source>
        <dbReference type="ARBA" id="ARBA00012030"/>
    </source>
</evidence>
<proteinExistence type="inferred from homology"/>
<dbReference type="SMART" id="SM00986">
    <property type="entry name" value="UDG"/>
    <property type="match status" value="1"/>
</dbReference>
<dbReference type="GO" id="GO:0097510">
    <property type="term" value="P:base-excision repair, AP site formation via deaminated base removal"/>
    <property type="evidence" value="ECO:0007669"/>
    <property type="project" value="TreeGrafter"/>
</dbReference>
<keyword evidence="11" id="KW-0326">Glycosidase</keyword>
<reference evidence="11 12" key="1">
    <citation type="submission" date="2018-09" db="EMBL/GenBank/DDBJ databases">
        <title>Phylogeny of the Shewanellaceae, and recommendation for two new genera, Pseudoshewanella and Parashewanella.</title>
        <authorList>
            <person name="Wang G."/>
        </authorList>
    </citation>
    <scope>NUCLEOTIDE SEQUENCE [LARGE SCALE GENOMIC DNA]</scope>
    <source>
        <strain evidence="11 12">C51</strain>
    </source>
</reference>
<dbReference type="EMBL" id="QZEI01000020">
    <property type="protein sequence ID" value="RLV60175.1"/>
    <property type="molecule type" value="Genomic_DNA"/>
</dbReference>
<keyword evidence="7 11" id="KW-0378">Hydrolase</keyword>
<dbReference type="InterPro" id="IPR002043">
    <property type="entry name" value="UDG_fam1"/>
</dbReference>
<comment type="similarity">
    <text evidence="3">Belongs to the uracil-DNA glycosylase (UDG) superfamily. UNG family.</text>
</comment>
<dbReference type="GO" id="GO:0004844">
    <property type="term" value="F:uracil DNA N-glycosylase activity"/>
    <property type="evidence" value="ECO:0007669"/>
    <property type="project" value="UniProtKB-UniRule"/>
</dbReference>
<accession>A0A3L8PY43</accession>
<evidence type="ECO:0000256" key="5">
    <source>
        <dbReference type="ARBA" id="ARBA00018429"/>
    </source>
</evidence>
<dbReference type="AlphaFoldDB" id="A0A3L8PY43"/>
<dbReference type="NCBIfam" id="NF003588">
    <property type="entry name" value="PRK05254.1-1"/>
    <property type="match status" value="1"/>
</dbReference>
<dbReference type="Proteomes" id="UP000281474">
    <property type="component" value="Unassembled WGS sequence"/>
</dbReference>
<keyword evidence="12" id="KW-1185">Reference proteome</keyword>